<feature type="transmembrane region" description="Helical" evidence="8">
    <location>
        <begin position="174"/>
        <end position="199"/>
    </location>
</feature>
<dbReference type="PROSITE" id="PS50283">
    <property type="entry name" value="NA_SOLUT_SYMP_3"/>
    <property type="match status" value="1"/>
</dbReference>
<organism evidence="9 10">
    <name type="scientific">Halobacillus alkaliphilus</name>
    <dbReference type="NCBI Taxonomy" id="396056"/>
    <lineage>
        <taxon>Bacteria</taxon>
        <taxon>Bacillati</taxon>
        <taxon>Bacillota</taxon>
        <taxon>Bacilli</taxon>
        <taxon>Bacillales</taxon>
        <taxon>Bacillaceae</taxon>
        <taxon>Halobacillus</taxon>
    </lineage>
</organism>
<feature type="transmembrane region" description="Helical" evidence="8">
    <location>
        <begin position="500"/>
        <end position="522"/>
    </location>
</feature>
<feature type="transmembrane region" description="Helical" evidence="8">
    <location>
        <begin position="306"/>
        <end position="325"/>
    </location>
</feature>
<evidence type="ECO:0000313" key="10">
    <source>
        <dbReference type="Proteomes" id="UP000198897"/>
    </source>
</evidence>
<evidence type="ECO:0000256" key="3">
    <source>
        <dbReference type="ARBA" id="ARBA00022448"/>
    </source>
</evidence>
<comment type="subcellular location">
    <subcellularLocation>
        <location evidence="1">Membrane</location>
        <topology evidence="1">Multi-pass membrane protein</topology>
    </subcellularLocation>
</comment>
<keyword evidence="10" id="KW-1185">Reference proteome</keyword>
<dbReference type="InterPro" id="IPR001734">
    <property type="entry name" value="Na/solute_symporter"/>
</dbReference>
<dbReference type="PANTHER" id="PTHR48086:SF7">
    <property type="entry name" value="SODIUM-SOLUTE SYMPORTER-RELATED"/>
    <property type="match status" value="1"/>
</dbReference>
<dbReference type="InterPro" id="IPR038377">
    <property type="entry name" value="Na/Glc_symporter_sf"/>
</dbReference>
<feature type="transmembrane region" description="Helical" evidence="8">
    <location>
        <begin position="410"/>
        <end position="428"/>
    </location>
</feature>
<evidence type="ECO:0000256" key="7">
    <source>
        <dbReference type="RuleBase" id="RU362091"/>
    </source>
</evidence>
<comment type="similarity">
    <text evidence="2 7">Belongs to the sodium:solute symporter (SSF) (TC 2.A.21) family.</text>
</comment>
<accession>A0A1I2S302</accession>
<dbReference type="InterPro" id="IPR050277">
    <property type="entry name" value="Sodium:Solute_Symporter"/>
</dbReference>
<evidence type="ECO:0000256" key="5">
    <source>
        <dbReference type="ARBA" id="ARBA00022989"/>
    </source>
</evidence>
<dbReference type="Proteomes" id="UP000198897">
    <property type="component" value="Unassembled WGS sequence"/>
</dbReference>
<evidence type="ECO:0000313" key="9">
    <source>
        <dbReference type="EMBL" id="SFG46723.1"/>
    </source>
</evidence>
<feature type="transmembrane region" description="Helical" evidence="8">
    <location>
        <begin position="379"/>
        <end position="403"/>
    </location>
</feature>
<sequence>MSSYGFWMISLALLYTLALIIVGNVAKRKANRGEQYFVGGRTFRWWTVAFCITGLFSGSTYISIVELSYLTGISAIWYGVAETLQVLLIALLLIKSFREKLIVTISGLIGDQFGRRAKALSGAITAFAFPMWSVATAIAFASAFHVFTGVSLSLSVAFTAILLFVYLQSGGMWAVAFTQTMNTIIFAIMFIIGTVAFFINPGISGLQQLAAEQPNMFDWGGAGLQVILVWFATFLVNVILAQAAFQMALSCKTPEEGRKGLIVAEVMSVPFILLGILFGLSAAAVVPDASLGLVALPQYLMEVLPAPLVGLFFLGIWACALGWGAPCQFSGATSLGKDVGSAIFPGASPEQLVKYTKWSLLLLTGLMIVFGFLRTEQSAWWNVLAWTMRNSATFAPVVAALFWPLVTKRAVIGSLFGGFAAGLTWYHLSNWHPADFFLNIHPVWVGMSVNILVMVLFTVAFNYGNWKITNSRSVKGAAVLAAIAVLLVVNAFFYESLHAAGVVGLTLFLNVLAVFIGSIIYIKPKVAEASVQKKVVS</sequence>
<feature type="transmembrane region" description="Helical" evidence="8">
    <location>
        <begin position="219"/>
        <end position="240"/>
    </location>
</feature>
<dbReference type="GO" id="GO:0022857">
    <property type="term" value="F:transmembrane transporter activity"/>
    <property type="evidence" value="ECO:0007669"/>
    <property type="project" value="InterPro"/>
</dbReference>
<feature type="transmembrane region" description="Helical" evidence="8">
    <location>
        <begin position="45"/>
        <end position="64"/>
    </location>
</feature>
<evidence type="ECO:0000256" key="2">
    <source>
        <dbReference type="ARBA" id="ARBA00006434"/>
    </source>
</evidence>
<keyword evidence="5 8" id="KW-1133">Transmembrane helix</keyword>
<dbReference type="EMBL" id="FOOG01000046">
    <property type="protein sequence ID" value="SFG46723.1"/>
    <property type="molecule type" value="Genomic_DNA"/>
</dbReference>
<name>A0A1I2S302_9BACI</name>
<proteinExistence type="inferred from homology"/>
<feature type="transmembrane region" description="Helical" evidence="8">
    <location>
        <begin position="261"/>
        <end position="286"/>
    </location>
</feature>
<keyword evidence="6 8" id="KW-0472">Membrane</keyword>
<feature type="transmembrane region" description="Helical" evidence="8">
    <location>
        <begin position="6"/>
        <end position="25"/>
    </location>
</feature>
<evidence type="ECO:0000256" key="4">
    <source>
        <dbReference type="ARBA" id="ARBA00022692"/>
    </source>
</evidence>
<feature type="transmembrane region" description="Helical" evidence="8">
    <location>
        <begin position="146"/>
        <end position="167"/>
    </location>
</feature>
<feature type="transmembrane region" description="Helical" evidence="8">
    <location>
        <begin position="76"/>
        <end position="94"/>
    </location>
</feature>
<dbReference type="CDD" id="cd10322">
    <property type="entry name" value="SLC5sbd"/>
    <property type="match status" value="1"/>
</dbReference>
<reference evidence="10" key="1">
    <citation type="submission" date="2016-10" db="EMBL/GenBank/DDBJ databases">
        <authorList>
            <person name="Varghese N."/>
            <person name="Submissions S."/>
        </authorList>
    </citation>
    <scope>NUCLEOTIDE SEQUENCE [LARGE SCALE GENOMIC DNA]</scope>
    <source>
        <strain evidence="10">FP5</strain>
    </source>
</reference>
<feature type="transmembrane region" description="Helical" evidence="8">
    <location>
        <begin position="119"/>
        <end position="140"/>
    </location>
</feature>
<feature type="transmembrane region" description="Helical" evidence="8">
    <location>
        <begin position="355"/>
        <end position="373"/>
    </location>
</feature>
<dbReference type="OrthoDB" id="9789704at2"/>
<feature type="transmembrane region" description="Helical" evidence="8">
    <location>
        <begin position="440"/>
        <end position="464"/>
    </location>
</feature>
<evidence type="ECO:0000256" key="6">
    <source>
        <dbReference type="ARBA" id="ARBA00023136"/>
    </source>
</evidence>
<feature type="transmembrane region" description="Helical" evidence="8">
    <location>
        <begin position="476"/>
        <end position="494"/>
    </location>
</feature>
<dbReference type="AlphaFoldDB" id="A0A1I2S302"/>
<dbReference type="PANTHER" id="PTHR48086">
    <property type="entry name" value="SODIUM/PROLINE SYMPORTER-RELATED"/>
    <property type="match status" value="1"/>
</dbReference>
<dbReference type="GO" id="GO:0005886">
    <property type="term" value="C:plasma membrane"/>
    <property type="evidence" value="ECO:0007669"/>
    <property type="project" value="TreeGrafter"/>
</dbReference>
<dbReference type="Pfam" id="PF00474">
    <property type="entry name" value="SSF"/>
    <property type="match status" value="1"/>
</dbReference>
<gene>
    <name evidence="9" type="ORF">SAMN05216353_1466</name>
</gene>
<evidence type="ECO:0000256" key="1">
    <source>
        <dbReference type="ARBA" id="ARBA00004141"/>
    </source>
</evidence>
<evidence type="ECO:0000256" key="8">
    <source>
        <dbReference type="SAM" id="Phobius"/>
    </source>
</evidence>
<dbReference type="RefSeq" id="WP_089754067.1">
    <property type="nucleotide sequence ID" value="NZ_FOOG01000046.1"/>
</dbReference>
<keyword evidence="3" id="KW-0813">Transport</keyword>
<dbReference type="Gene3D" id="1.20.1730.10">
    <property type="entry name" value="Sodium/glucose cotransporter"/>
    <property type="match status" value="1"/>
</dbReference>
<keyword evidence="4 8" id="KW-0812">Transmembrane</keyword>
<protein>
    <submittedName>
        <fullName evidence="9">Solute:Na+ symporter, SSS family</fullName>
    </submittedName>
</protein>